<feature type="transmembrane region" description="Helical" evidence="1">
    <location>
        <begin position="48"/>
        <end position="75"/>
    </location>
</feature>
<name>A0ABP4KBU9_9MICO</name>
<organism evidence="2 3">
    <name type="scientific">Curtobacterium herbarum</name>
    <dbReference type="NCBI Taxonomy" id="150122"/>
    <lineage>
        <taxon>Bacteria</taxon>
        <taxon>Bacillati</taxon>
        <taxon>Actinomycetota</taxon>
        <taxon>Actinomycetes</taxon>
        <taxon>Micrococcales</taxon>
        <taxon>Microbacteriaceae</taxon>
        <taxon>Curtobacterium</taxon>
    </lineage>
</organism>
<gene>
    <name evidence="2" type="ORF">GCM10009627_32100</name>
</gene>
<reference evidence="3" key="1">
    <citation type="journal article" date="2019" name="Int. J. Syst. Evol. Microbiol.">
        <title>The Global Catalogue of Microorganisms (GCM) 10K type strain sequencing project: providing services to taxonomists for standard genome sequencing and annotation.</title>
        <authorList>
            <consortium name="The Broad Institute Genomics Platform"/>
            <consortium name="The Broad Institute Genome Sequencing Center for Infectious Disease"/>
            <person name="Wu L."/>
            <person name="Ma J."/>
        </authorList>
    </citation>
    <scope>NUCLEOTIDE SEQUENCE [LARGE SCALE GENOMIC DNA]</scope>
    <source>
        <strain evidence="3">JCM 12140</strain>
    </source>
</reference>
<dbReference type="RefSeq" id="WP_204607531.1">
    <property type="nucleotide sequence ID" value="NZ_BAAAJX010000017.1"/>
</dbReference>
<evidence type="ECO:0000313" key="2">
    <source>
        <dbReference type="EMBL" id="GAA1494864.1"/>
    </source>
</evidence>
<evidence type="ECO:0000313" key="3">
    <source>
        <dbReference type="Proteomes" id="UP001501742"/>
    </source>
</evidence>
<keyword evidence="1" id="KW-0812">Transmembrane</keyword>
<feature type="transmembrane region" description="Helical" evidence="1">
    <location>
        <begin position="19"/>
        <end position="42"/>
    </location>
</feature>
<evidence type="ECO:0000256" key="1">
    <source>
        <dbReference type="SAM" id="Phobius"/>
    </source>
</evidence>
<accession>A0ABP4KBU9</accession>
<comment type="caution">
    <text evidence="2">The sequence shown here is derived from an EMBL/GenBank/DDBJ whole genome shotgun (WGS) entry which is preliminary data.</text>
</comment>
<evidence type="ECO:0008006" key="4">
    <source>
        <dbReference type="Google" id="ProtNLM"/>
    </source>
</evidence>
<dbReference type="EMBL" id="BAAAJX010000017">
    <property type="protein sequence ID" value="GAA1494864.1"/>
    <property type="molecule type" value="Genomic_DNA"/>
</dbReference>
<keyword evidence="3" id="KW-1185">Reference proteome</keyword>
<feature type="transmembrane region" description="Helical" evidence="1">
    <location>
        <begin position="112"/>
        <end position="136"/>
    </location>
</feature>
<keyword evidence="1" id="KW-1133">Transmembrane helix</keyword>
<dbReference type="Proteomes" id="UP001501742">
    <property type="component" value="Unassembled WGS sequence"/>
</dbReference>
<sequence length="139" mass="14539">MPDTIPDDQVVPRGRPAALLVLIVVVGLEFLAMAAVTVFLLVELLTTPAASIASAVALLVLAVVATLWLGAMLVGLRRGRAWVRSGIVVWQVLQGALAIGAFQGVFRVPAVGWALLIPALLAITLVLSKSVTAVLARRD</sequence>
<protein>
    <recommendedName>
        <fullName evidence="4">Histidine kinase</fullName>
    </recommendedName>
</protein>
<feature type="transmembrane region" description="Helical" evidence="1">
    <location>
        <begin position="87"/>
        <end position="106"/>
    </location>
</feature>
<proteinExistence type="predicted"/>
<keyword evidence="1" id="KW-0472">Membrane</keyword>